<organism evidence="2 3">
    <name type="scientific">Capsella rubella</name>
    <dbReference type="NCBI Taxonomy" id="81985"/>
    <lineage>
        <taxon>Eukaryota</taxon>
        <taxon>Viridiplantae</taxon>
        <taxon>Streptophyta</taxon>
        <taxon>Embryophyta</taxon>
        <taxon>Tracheophyta</taxon>
        <taxon>Spermatophyta</taxon>
        <taxon>Magnoliopsida</taxon>
        <taxon>eudicotyledons</taxon>
        <taxon>Gunneridae</taxon>
        <taxon>Pentapetalae</taxon>
        <taxon>rosids</taxon>
        <taxon>malvids</taxon>
        <taxon>Brassicales</taxon>
        <taxon>Brassicaceae</taxon>
        <taxon>Camelineae</taxon>
        <taxon>Capsella</taxon>
    </lineage>
</organism>
<gene>
    <name evidence="2" type="ORF">CARUB_v10019551mg</name>
</gene>
<reference evidence="3" key="1">
    <citation type="journal article" date="2013" name="Nat. Genet.">
        <title>The Capsella rubella genome and the genomic consequences of rapid mating system evolution.</title>
        <authorList>
            <person name="Slotte T."/>
            <person name="Hazzouri K.M."/>
            <person name="Agren J.A."/>
            <person name="Koenig D."/>
            <person name="Maumus F."/>
            <person name="Guo Y.L."/>
            <person name="Steige K."/>
            <person name="Platts A.E."/>
            <person name="Escobar J.S."/>
            <person name="Newman L.K."/>
            <person name="Wang W."/>
            <person name="Mandakova T."/>
            <person name="Vello E."/>
            <person name="Smith L.M."/>
            <person name="Henz S.R."/>
            <person name="Steffen J."/>
            <person name="Takuno S."/>
            <person name="Brandvain Y."/>
            <person name="Coop G."/>
            <person name="Andolfatto P."/>
            <person name="Hu T.T."/>
            <person name="Blanchette M."/>
            <person name="Clark R.M."/>
            <person name="Quesneville H."/>
            <person name="Nordborg M."/>
            <person name="Gaut B.S."/>
            <person name="Lysak M.A."/>
            <person name="Jenkins J."/>
            <person name="Grimwood J."/>
            <person name="Chapman J."/>
            <person name="Prochnik S."/>
            <person name="Shu S."/>
            <person name="Rokhsar D."/>
            <person name="Schmutz J."/>
            <person name="Weigel D."/>
            <person name="Wright S.I."/>
        </authorList>
    </citation>
    <scope>NUCLEOTIDE SEQUENCE [LARGE SCALE GENOMIC DNA]</scope>
    <source>
        <strain evidence="3">cv. Monte Gargano</strain>
    </source>
</reference>
<keyword evidence="3" id="KW-1185">Reference proteome</keyword>
<dbReference type="PROSITE" id="PS50181">
    <property type="entry name" value="FBOX"/>
    <property type="match status" value="1"/>
</dbReference>
<dbReference type="InterPro" id="IPR006566">
    <property type="entry name" value="FBD"/>
</dbReference>
<accession>R0HLM1</accession>
<dbReference type="InterPro" id="IPR001810">
    <property type="entry name" value="F-box_dom"/>
</dbReference>
<dbReference type="CDD" id="cd22160">
    <property type="entry name" value="F-box_AtFBL13-like"/>
    <property type="match status" value="1"/>
</dbReference>
<dbReference type="Proteomes" id="UP000029121">
    <property type="component" value="Unassembled WGS sequence"/>
</dbReference>
<dbReference type="Pfam" id="PF00646">
    <property type="entry name" value="F-box"/>
    <property type="match status" value="1"/>
</dbReference>
<dbReference type="InterPro" id="IPR055294">
    <property type="entry name" value="FBL60-like"/>
</dbReference>
<evidence type="ECO:0000313" key="2">
    <source>
        <dbReference type="EMBL" id="EOA26125.1"/>
    </source>
</evidence>
<sequence>MASIDHLPNDLLVQILSLLPTKQAVTTYVLSKRWRTLFWFRQSLDFDNFDRWQSLDPDDYDPRNSSMIERGNNFMDFVTRSLDNLAFQGGNHVNKLSLKLMETFRFGDLIDRWICNALEHGVHELQLSVRSPRDHYPSIVFTNTTLVNLSLGKELYIPRIPLNASLPTLKILFLDSIYFKRLDFISSQTIKTLSVVYDGDVFRESSGVKSLDTPSVVDLYYSDCARPHSPHCNLDSLVKATLEFSFPNRDNRFDMDVTDIINGIQNVKTLHLTSSAVEVLSACCKGGLLMFNNLVDLVFSSKKRGWRVFLPLLLEHSPNLKTLLLSDLHRYTFGRKHRFVGVRIPTNNQVYTLRIMEYQGSVDELKHITHFLLNMKCLELLKVYFATTTNDPKKVQLTEDLLKLHKDSTKLKIQVM</sequence>
<name>R0HLM1_9BRAS</name>
<evidence type="ECO:0000313" key="3">
    <source>
        <dbReference type="Proteomes" id="UP000029121"/>
    </source>
</evidence>
<evidence type="ECO:0000259" key="1">
    <source>
        <dbReference type="PROSITE" id="PS50181"/>
    </source>
</evidence>
<dbReference type="AlphaFoldDB" id="R0HLM1"/>
<dbReference type="Gene3D" id="1.20.1280.50">
    <property type="match status" value="1"/>
</dbReference>
<proteinExistence type="predicted"/>
<dbReference type="SMART" id="SM00579">
    <property type="entry name" value="FBD"/>
    <property type="match status" value="1"/>
</dbReference>
<feature type="domain" description="F-box" evidence="1">
    <location>
        <begin position="1"/>
        <end position="37"/>
    </location>
</feature>
<dbReference type="InterPro" id="IPR053781">
    <property type="entry name" value="F-box_AtFBL13-like"/>
</dbReference>
<dbReference type="InterPro" id="IPR036047">
    <property type="entry name" value="F-box-like_dom_sf"/>
</dbReference>
<dbReference type="PANTHER" id="PTHR31293">
    <property type="entry name" value="RNI-LIKE SUPERFAMILY PROTEIN"/>
    <property type="match status" value="1"/>
</dbReference>
<protein>
    <recommendedName>
        <fullName evidence="1">F-box domain-containing protein</fullName>
    </recommendedName>
</protein>
<dbReference type="EMBL" id="KB870809">
    <property type="protein sequence ID" value="EOA26125.1"/>
    <property type="molecule type" value="Genomic_DNA"/>
</dbReference>
<dbReference type="PANTHER" id="PTHR31293:SF12">
    <property type="entry name" value="RNI-LIKE SUPERFAMILY PROTEIN"/>
    <property type="match status" value="1"/>
</dbReference>
<dbReference type="SUPFAM" id="SSF81383">
    <property type="entry name" value="F-box domain"/>
    <property type="match status" value="1"/>
</dbReference>